<dbReference type="SUPFAM" id="SSF48498">
    <property type="entry name" value="Tetracyclin repressor-like, C-terminal domain"/>
    <property type="match status" value="1"/>
</dbReference>
<keyword evidence="2 4" id="KW-0238">DNA-binding</keyword>
<proteinExistence type="predicted"/>
<dbReference type="InterPro" id="IPR009057">
    <property type="entry name" value="Homeodomain-like_sf"/>
</dbReference>
<dbReference type="PANTHER" id="PTHR30055:SF234">
    <property type="entry name" value="HTH-TYPE TRANSCRIPTIONAL REGULATOR BETI"/>
    <property type="match status" value="1"/>
</dbReference>
<comment type="caution">
    <text evidence="6">The sequence shown here is derived from an EMBL/GenBank/DDBJ whole genome shotgun (WGS) entry which is preliminary data.</text>
</comment>
<evidence type="ECO:0000256" key="3">
    <source>
        <dbReference type="ARBA" id="ARBA00023163"/>
    </source>
</evidence>
<accession>A0A6I4M9U9</accession>
<keyword evidence="1" id="KW-0805">Transcription regulation</keyword>
<keyword evidence="7" id="KW-1185">Reference proteome</keyword>
<dbReference type="InterPro" id="IPR050109">
    <property type="entry name" value="HTH-type_TetR-like_transc_reg"/>
</dbReference>
<feature type="DNA-binding region" description="H-T-H motif" evidence="4">
    <location>
        <begin position="30"/>
        <end position="49"/>
    </location>
</feature>
<dbReference type="InterPro" id="IPR036271">
    <property type="entry name" value="Tet_transcr_reg_TetR-rel_C_sf"/>
</dbReference>
<dbReference type="Gene3D" id="1.10.357.10">
    <property type="entry name" value="Tetracycline Repressor, domain 2"/>
    <property type="match status" value="1"/>
</dbReference>
<protein>
    <submittedName>
        <fullName evidence="6">TetR family transcriptional regulator</fullName>
    </submittedName>
</protein>
<dbReference type="GO" id="GO:0003700">
    <property type="term" value="F:DNA-binding transcription factor activity"/>
    <property type="evidence" value="ECO:0007669"/>
    <property type="project" value="TreeGrafter"/>
</dbReference>
<dbReference type="RefSeq" id="WP_151594197.1">
    <property type="nucleotide sequence ID" value="NZ_WBMS02000010.1"/>
</dbReference>
<dbReference type="InterPro" id="IPR001647">
    <property type="entry name" value="HTH_TetR"/>
</dbReference>
<name>A0A6I4M9U9_9ACTN</name>
<dbReference type="PANTHER" id="PTHR30055">
    <property type="entry name" value="HTH-TYPE TRANSCRIPTIONAL REGULATOR RUTR"/>
    <property type="match status" value="1"/>
</dbReference>
<organism evidence="6 7">
    <name type="scientific">Actinomadura physcomitrii</name>
    <dbReference type="NCBI Taxonomy" id="2650748"/>
    <lineage>
        <taxon>Bacteria</taxon>
        <taxon>Bacillati</taxon>
        <taxon>Actinomycetota</taxon>
        <taxon>Actinomycetes</taxon>
        <taxon>Streptosporangiales</taxon>
        <taxon>Thermomonosporaceae</taxon>
        <taxon>Actinomadura</taxon>
    </lineage>
</organism>
<evidence type="ECO:0000256" key="2">
    <source>
        <dbReference type="ARBA" id="ARBA00023125"/>
    </source>
</evidence>
<dbReference type="EMBL" id="WBMS02000010">
    <property type="protein sequence ID" value="MWA01710.1"/>
    <property type="molecule type" value="Genomic_DNA"/>
</dbReference>
<dbReference type="Pfam" id="PF00440">
    <property type="entry name" value="TetR_N"/>
    <property type="match status" value="1"/>
</dbReference>
<evidence type="ECO:0000256" key="4">
    <source>
        <dbReference type="PROSITE-ProRule" id="PRU00335"/>
    </source>
</evidence>
<dbReference type="Proteomes" id="UP000462055">
    <property type="component" value="Unassembled WGS sequence"/>
</dbReference>
<reference evidence="6" key="1">
    <citation type="submission" date="2019-12" db="EMBL/GenBank/DDBJ databases">
        <title>Actinomadura physcomitrii sp. nov., a novel actinomycete isolated from moss [Physcomitrium sphaericum (Ludw) Fuernr].</title>
        <authorList>
            <person name="Zhuang X."/>
        </authorList>
    </citation>
    <scope>NUCLEOTIDE SEQUENCE [LARGE SCALE GENOMIC DNA]</scope>
    <source>
        <strain evidence="6">LD22</strain>
    </source>
</reference>
<dbReference type="AlphaFoldDB" id="A0A6I4M9U9"/>
<evidence type="ECO:0000313" key="7">
    <source>
        <dbReference type="Proteomes" id="UP000462055"/>
    </source>
</evidence>
<sequence length="210" mass="21642">MTAPGEAAERDRIIDAAYRCLAAANGVPVTVGAVVAAAGLPGEAFARHFASKDALLLAMFRRDGALLTAEMRSWAASAAGPPEALRAVVDGMLRITADDRRRRRALALASGEAARARGCTEERARAVAEQEALIAAILAAGAADGSLPWADPEPDARSIRAALGRAFEHQLAGTARESASAAAAQLTAFLFRALGVPTVNGRPMTNVMGG</sequence>
<evidence type="ECO:0000313" key="6">
    <source>
        <dbReference type="EMBL" id="MWA01710.1"/>
    </source>
</evidence>
<feature type="domain" description="HTH tetR-type" evidence="5">
    <location>
        <begin position="7"/>
        <end position="67"/>
    </location>
</feature>
<dbReference type="GO" id="GO:0000976">
    <property type="term" value="F:transcription cis-regulatory region binding"/>
    <property type="evidence" value="ECO:0007669"/>
    <property type="project" value="TreeGrafter"/>
</dbReference>
<dbReference type="Gene3D" id="1.10.10.60">
    <property type="entry name" value="Homeodomain-like"/>
    <property type="match status" value="1"/>
</dbReference>
<gene>
    <name evidence="6" type="ORF">F8568_015265</name>
</gene>
<keyword evidence="3" id="KW-0804">Transcription</keyword>
<dbReference type="SUPFAM" id="SSF46689">
    <property type="entry name" value="Homeodomain-like"/>
    <property type="match status" value="1"/>
</dbReference>
<evidence type="ECO:0000259" key="5">
    <source>
        <dbReference type="PROSITE" id="PS50977"/>
    </source>
</evidence>
<evidence type="ECO:0000256" key="1">
    <source>
        <dbReference type="ARBA" id="ARBA00023015"/>
    </source>
</evidence>
<dbReference type="PROSITE" id="PS50977">
    <property type="entry name" value="HTH_TETR_2"/>
    <property type="match status" value="1"/>
</dbReference>